<dbReference type="OrthoDB" id="189778at2"/>
<reference evidence="1 2" key="1">
    <citation type="journal article" date="2011" name="J. Bacteriol.">
        <title>Genome sequence of the ethanol-producing Zymomonas mobilis subsp. mobilis lectotype strain ATCC 10988.</title>
        <authorList>
            <person name="Pappas K.M."/>
            <person name="Kouvelis V.N."/>
            <person name="Saunders E."/>
            <person name="Brettin T.S."/>
            <person name="Bruce D."/>
            <person name="Detter C."/>
            <person name="Balakireva M."/>
            <person name="Han C.S."/>
            <person name="Savvakis G."/>
            <person name="Kyrpides N.C."/>
            <person name="Typas M.A."/>
        </authorList>
    </citation>
    <scope>NUCLEOTIDE SEQUENCE [LARGE SCALE GENOMIC DNA]</scope>
    <source>
        <strain evidence="2">ATCC 10988 / DSM 424 / CCUG 17860 / LMG 404 / NCIMB 8938 / NRRL B-806 / ZM1</strain>
    </source>
</reference>
<dbReference type="Pfam" id="PF13557">
    <property type="entry name" value="Phenol_MetA_deg"/>
    <property type="match status" value="1"/>
</dbReference>
<organism evidence="1 2">
    <name type="scientific">Zymomonas mobilis subsp. mobilis (strain ATCC 10988 / DSM 424 / LMG 404 / NCIMB 8938 / NRRL B-806 / ZM1)</name>
    <dbReference type="NCBI Taxonomy" id="555217"/>
    <lineage>
        <taxon>Bacteria</taxon>
        <taxon>Pseudomonadati</taxon>
        <taxon>Pseudomonadota</taxon>
        <taxon>Alphaproteobacteria</taxon>
        <taxon>Sphingomonadales</taxon>
        <taxon>Zymomonadaceae</taxon>
        <taxon>Zymomonas</taxon>
    </lineage>
</organism>
<sequence>MAGSLAMIAPLHAETGNILQDSDPLGAICTDRPTKSSAACTVPKGHWQIEADVTNYSESRSGNLNSQTLLATNPTLKYGINSYMDFQVNWVPYSQIWTQDRVTHEKHNYGGSGDVIMRWKTRYYEDDRFSLAVIPYVKAPAAGHKIGNRHWEGGMVAAANIKLPAGFLLTLAPEVDIVLNDDNNGMHAAMQNVFNLARPLTNRLTLIGELWSATNFDPSGKTTQYSADSALVYALTQTIQLDIGANVGLNRDTPAEQIYLGISKRF</sequence>
<dbReference type="Proteomes" id="UP000001494">
    <property type="component" value="Chromosome"/>
</dbReference>
<evidence type="ECO:0000313" key="1">
    <source>
        <dbReference type="EMBL" id="AEH62391.1"/>
    </source>
</evidence>
<dbReference type="EMBL" id="CP002850">
    <property type="protein sequence ID" value="AEH62391.1"/>
    <property type="molecule type" value="Genomic_DNA"/>
</dbReference>
<evidence type="ECO:0000313" key="2">
    <source>
        <dbReference type="Proteomes" id="UP000001494"/>
    </source>
</evidence>
<dbReference type="AlphaFoldDB" id="A0A0H3FXD5"/>
<gene>
    <name evidence="1" type="ordered locus">Zmob_0546</name>
</gene>
<dbReference type="eggNOG" id="ENOG5032R80">
    <property type="taxonomic scope" value="Bacteria"/>
</dbReference>
<protein>
    <recommendedName>
        <fullName evidence="3">Transporter</fullName>
    </recommendedName>
</protein>
<proteinExistence type="predicted"/>
<name>A0A0H3FXD5_ZYMMA</name>
<evidence type="ECO:0008006" key="3">
    <source>
        <dbReference type="Google" id="ProtNLM"/>
    </source>
</evidence>
<dbReference type="HOGENOM" id="CLU_064308_0_1_5"/>
<accession>A0A0H3FXD5</accession>
<dbReference type="InterPro" id="IPR025737">
    <property type="entry name" value="FApF"/>
</dbReference>
<dbReference type="KEGG" id="zmm:Zmob_0546"/>